<evidence type="ECO:0000313" key="3">
    <source>
        <dbReference type="Proteomes" id="UP000181917"/>
    </source>
</evidence>
<dbReference type="AlphaFoldDB" id="A0A1H1D9V1"/>
<accession>A0A1H1D9V1</accession>
<dbReference type="STRING" id="37928.SAMN04489742_2338"/>
<gene>
    <name evidence="2" type="ORF">SAMN04489742_2338</name>
</gene>
<evidence type="ECO:0000256" key="1">
    <source>
        <dbReference type="SAM" id="MobiDB-lite"/>
    </source>
</evidence>
<evidence type="ECO:0000313" key="2">
    <source>
        <dbReference type="EMBL" id="SDQ73307.1"/>
    </source>
</evidence>
<organism evidence="2 3">
    <name type="scientific">Crystallibacter crystallopoietes</name>
    <dbReference type="NCBI Taxonomy" id="37928"/>
    <lineage>
        <taxon>Bacteria</taxon>
        <taxon>Bacillati</taxon>
        <taxon>Actinomycetota</taxon>
        <taxon>Actinomycetes</taxon>
        <taxon>Micrococcales</taxon>
        <taxon>Micrococcaceae</taxon>
        <taxon>Crystallibacter</taxon>
    </lineage>
</organism>
<name>A0A1H1D9V1_9MICC</name>
<reference evidence="2 3" key="1">
    <citation type="submission" date="2016-10" db="EMBL/GenBank/DDBJ databases">
        <authorList>
            <person name="de Groot N.N."/>
        </authorList>
    </citation>
    <scope>NUCLEOTIDE SEQUENCE [LARGE SCALE GENOMIC DNA]</scope>
    <source>
        <strain evidence="2 3">DSM 20117</strain>
    </source>
</reference>
<dbReference type="KEGG" id="acry:AC20117_05730"/>
<keyword evidence="3" id="KW-1185">Reference proteome</keyword>
<proteinExistence type="predicted"/>
<protein>
    <submittedName>
        <fullName evidence="2">Uncharacterized protein</fullName>
    </submittedName>
</protein>
<sequence>MESELNPYAPGSGLRPPAMAGRDGEIKSFDLMVARSKRRLHNRGMVLSGIRSSYFVPDSRSCGL</sequence>
<dbReference type="Proteomes" id="UP000181917">
    <property type="component" value="Unassembled WGS sequence"/>
</dbReference>
<dbReference type="EMBL" id="FNKH01000002">
    <property type="protein sequence ID" value="SDQ73307.1"/>
    <property type="molecule type" value="Genomic_DNA"/>
</dbReference>
<feature type="region of interest" description="Disordered" evidence="1">
    <location>
        <begin position="1"/>
        <end position="22"/>
    </location>
</feature>